<feature type="domain" description="O-antigen ligase-related" evidence="6">
    <location>
        <begin position="192"/>
        <end position="334"/>
    </location>
</feature>
<dbReference type="InterPro" id="IPR051533">
    <property type="entry name" value="WaaL-like"/>
</dbReference>
<feature type="transmembrane region" description="Helical" evidence="5">
    <location>
        <begin position="92"/>
        <end position="115"/>
    </location>
</feature>
<feature type="transmembrane region" description="Helical" evidence="5">
    <location>
        <begin position="66"/>
        <end position="85"/>
    </location>
</feature>
<evidence type="ECO:0000313" key="7">
    <source>
        <dbReference type="EMBL" id="NMK37931.1"/>
    </source>
</evidence>
<protein>
    <submittedName>
        <fullName evidence="7">O-antigen ligase family protein</fullName>
    </submittedName>
</protein>
<feature type="transmembrane region" description="Helical" evidence="5">
    <location>
        <begin position="197"/>
        <end position="224"/>
    </location>
</feature>
<dbReference type="RefSeq" id="WP_169012927.1">
    <property type="nucleotide sequence ID" value="NZ_JABBJH010000001.1"/>
</dbReference>
<evidence type="ECO:0000256" key="2">
    <source>
        <dbReference type="ARBA" id="ARBA00022692"/>
    </source>
</evidence>
<feature type="transmembrane region" description="Helical" evidence="5">
    <location>
        <begin position="358"/>
        <end position="374"/>
    </location>
</feature>
<sequence length="406" mass="46697">MKNEANIAFYNTSPKYEILMAVLIGIGICLTRLATAVSQIALAIATILAAYLWWKNGKRLNLNDAARQYIKVVCMWFIASFVSIIDVDNKAVVFYYFLGDWIWRFMVFVLVVAFINRREYLLKILTVFFCIFSIDCLIACYQFFILHWERGRGFHGDYLDLTAIICMVLAMSAIILLDSHFEKNIKKFALLGLVSSIAGLFGCFGRGAFLVSALVAPFYLYYYLRNSKKMAAIILIILCLLGGAVLSSPKYIERLSTTLNTTTNRSNVDRIWTWKASWDMFQDHPVNGVGMNNWGWYYRNAGYKYEEETQNLPHAHSNYMQPLAETGIIGFLGLLYFYGYSLFVPFKRWIKAHNPCDLILFTTFLAGMVLFGVFQPTYRLSSVIRTMWFILALMIQLKNTLPTLKE</sequence>
<feature type="transmembrane region" description="Helical" evidence="5">
    <location>
        <begin position="327"/>
        <end position="346"/>
    </location>
</feature>
<evidence type="ECO:0000256" key="3">
    <source>
        <dbReference type="ARBA" id="ARBA00022989"/>
    </source>
</evidence>
<evidence type="ECO:0000256" key="4">
    <source>
        <dbReference type="ARBA" id="ARBA00023136"/>
    </source>
</evidence>
<keyword evidence="2 5" id="KW-0812">Transmembrane</keyword>
<organism evidence="7 8">
    <name type="scientific">Megasphaera elsdenii</name>
    <dbReference type="NCBI Taxonomy" id="907"/>
    <lineage>
        <taxon>Bacteria</taxon>
        <taxon>Bacillati</taxon>
        <taxon>Bacillota</taxon>
        <taxon>Negativicutes</taxon>
        <taxon>Veillonellales</taxon>
        <taxon>Veillonellaceae</taxon>
        <taxon>Megasphaera</taxon>
    </lineage>
</organism>
<dbReference type="PANTHER" id="PTHR37422">
    <property type="entry name" value="TEICHURONIC ACID BIOSYNTHESIS PROTEIN TUAE"/>
    <property type="match status" value="1"/>
</dbReference>
<evidence type="ECO:0000256" key="1">
    <source>
        <dbReference type="ARBA" id="ARBA00004141"/>
    </source>
</evidence>
<dbReference type="GO" id="GO:0016874">
    <property type="term" value="F:ligase activity"/>
    <property type="evidence" value="ECO:0007669"/>
    <property type="project" value="UniProtKB-KW"/>
</dbReference>
<gene>
    <name evidence="7" type="ORF">HG933_00670</name>
</gene>
<accession>A0A848ELX6</accession>
<dbReference type="Pfam" id="PF04932">
    <property type="entry name" value="Wzy_C"/>
    <property type="match status" value="1"/>
</dbReference>
<feature type="transmembrane region" description="Helical" evidence="5">
    <location>
        <begin position="21"/>
        <end position="54"/>
    </location>
</feature>
<dbReference type="InterPro" id="IPR007016">
    <property type="entry name" value="O-antigen_ligase-rel_domated"/>
</dbReference>
<name>A0A848ELX6_MEGEL</name>
<comment type="caution">
    <text evidence="7">The sequence shown here is derived from an EMBL/GenBank/DDBJ whole genome shotgun (WGS) entry which is preliminary data.</text>
</comment>
<keyword evidence="7" id="KW-0436">Ligase</keyword>
<dbReference type="GO" id="GO:0016020">
    <property type="term" value="C:membrane"/>
    <property type="evidence" value="ECO:0007669"/>
    <property type="project" value="UniProtKB-SubCell"/>
</dbReference>
<feature type="transmembrane region" description="Helical" evidence="5">
    <location>
        <begin position="231"/>
        <end position="252"/>
    </location>
</feature>
<comment type="subcellular location">
    <subcellularLocation>
        <location evidence="1">Membrane</location>
        <topology evidence="1">Multi-pass membrane protein</topology>
    </subcellularLocation>
</comment>
<dbReference type="EMBL" id="JABBJH010000001">
    <property type="protein sequence ID" value="NMK37931.1"/>
    <property type="molecule type" value="Genomic_DNA"/>
</dbReference>
<feature type="transmembrane region" description="Helical" evidence="5">
    <location>
        <begin position="121"/>
        <end position="146"/>
    </location>
</feature>
<keyword evidence="4 5" id="KW-0472">Membrane</keyword>
<evidence type="ECO:0000256" key="5">
    <source>
        <dbReference type="SAM" id="Phobius"/>
    </source>
</evidence>
<feature type="transmembrane region" description="Helical" evidence="5">
    <location>
        <begin position="158"/>
        <end position="177"/>
    </location>
</feature>
<dbReference type="PANTHER" id="PTHR37422:SF13">
    <property type="entry name" value="LIPOPOLYSACCHARIDE BIOSYNTHESIS PROTEIN PA4999-RELATED"/>
    <property type="match status" value="1"/>
</dbReference>
<evidence type="ECO:0000259" key="6">
    <source>
        <dbReference type="Pfam" id="PF04932"/>
    </source>
</evidence>
<proteinExistence type="predicted"/>
<reference evidence="7 8" key="1">
    <citation type="submission" date="2020-04" db="EMBL/GenBank/DDBJ databases">
        <authorList>
            <person name="Hitch T.C.A."/>
            <person name="Wylensek D."/>
            <person name="Clavel T."/>
        </authorList>
    </citation>
    <scope>NUCLEOTIDE SEQUENCE [LARGE SCALE GENOMIC DNA]</scope>
    <source>
        <strain evidence="7 8">WCA-386-APC-2A</strain>
    </source>
</reference>
<dbReference type="Proteomes" id="UP000536773">
    <property type="component" value="Unassembled WGS sequence"/>
</dbReference>
<keyword evidence="3 5" id="KW-1133">Transmembrane helix</keyword>
<evidence type="ECO:0000313" key="8">
    <source>
        <dbReference type="Proteomes" id="UP000536773"/>
    </source>
</evidence>
<dbReference type="AlphaFoldDB" id="A0A848ELX6"/>